<feature type="compositionally biased region" description="Low complexity" evidence="1">
    <location>
        <begin position="219"/>
        <end position="228"/>
    </location>
</feature>
<feature type="region of interest" description="Disordered" evidence="1">
    <location>
        <begin position="60"/>
        <end position="84"/>
    </location>
</feature>
<name>H2YGN1_CIOSA</name>
<feature type="compositionally biased region" description="Basic and acidic residues" evidence="1">
    <location>
        <begin position="1"/>
        <end position="11"/>
    </location>
</feature>
<dbReference type="Ensembl" id="ENSCSAVT00000004545.1">
    <property type="protein sequence ID" value="ENSCSAVP00000004480.1"/>
    <property type="gene ID" value="ENSCSAVG00000002655.1"/>
</dbReference>
<feature type="region of interest" description="Disordered" evidence="1">
    <location>
        <begin position="219"/>
        <end position="328"/>
    </location>
</feature>
<sequence>METSEEKKTSDVSKQLEGIHPLPASGENVQQEADQEDNLEPAIQLGVNTTEKAEVASNILQTDETSTMSLPKLESNTPSSKVEQNVIRNTTADSSLPKAAEVNTTAIPLPVLPPVNMSIPPPSLPGMPPILAPTTQAASFPQSILVPPPNAIQAASQLFQRPPPPFPFPPFFPHLGSLPFSQPPPQFTHSIPPPGINIQSSVRPPASLPAVTGIMSVVPSISQVPPSSKTRSSHTDDRPKRRDDRRRHRTKADLLFDEFSRNRSKSNRHRSRRSYSRSSLSDSGSTSSSSSSYSSYTGSSWSSSSSRSPRRKEKRSKKSHRRSRSHSR</sequence>
<feature type="compositionally biased region" description="Low complexity" evidence="1">
    <location>
        <begin position="276"/>
        <end position="307"/>
    </location>
</feature>
<proteinExistence type="predicted"/>
<protein>
    <submittedName>
        <fullName evidence="2">Uncharacterized protein</fullName>
    </submittedName>
</protein>
<feature type="compositionally biased region" description="Basic and acidic residues" evidence="1">
    <location>
        <begin position="233"/>
        <end position="242"/>
    </location>
</feature>
<evidence type="ECO:0000313" key="2">
    <source>
        <dbReference type="Ensembl" id="ENSCSAVP00000004480.1"/>
    </source>
</evidence>
<dbReference type="Proteomes" id="UP000007875">
    <property type="component" value="Unassembled WGS sequence"/>
</dbReference>
<feature type="compositionally biased region" description="Basic and acidic residues" evidence="1">
    <location>
        <begin position="251"/>
        <end position="261"/>
    </location>
</feature>
<reference evidence="3" key="1">
    <citation type="submission" date="2003-08" db="EMBL/GenBank/DDBJ databases">
        <authorList>
            <person name="Birren B."/>
            <person name="Nusbaum C."/>
            <person name="Abebe A."/>
            <person name="Abouelleil A."/>
            <person name="Adekoya E."/>
            <person name="Ait-zahra M."/>
            <person name="Allen N."/>
            <person name="Allen T."/>
            <person name="An P."/>
            <person name="Anderson M."/>
            <person name="Anderson S."/>
            <person name="Arachchi H."/>
            <person name="Armbruster J."/>
            <person name="Bachantsang P."/>
            <person name="Baldwin J."/>
            <person name="Barry A."/>
            <person name="Bayul T."/>
            <person name="Blitshsteyn B."/>
            <person name="Bloom T."/>
            <person name="Blye J."/>
            <person name="Boguslavskiy L."/>
            <person name="Borowsky M."/>
            <person name="Boukhgalter B."/>
            <person name="Brunache A."/>
            <person name="Butler J."/>
            <person name="Calixte N."/>
            <person name="Calvo S."/>
            <person name="Camarata J."/>
            <person name="Campo K."/>
            <person name="Chang J."/>
            <person name="Cheshatsang Y."/>
            <person name="Citroen M."/>
            <person name="Collymore A."/>
            <person name="Considine T."/>
            <person name="Cook A."/>
            <person name="Cooke P."/>
            <person name="Corum B."/>
            <person name="Cuomo C."/>
            <person name="David R."/>
            <person name="Dawoe T."/>
            <person name="Degray S."/>
            <person name="Dodge S."/>
            <person name="Dooley K."/>
            <person name="Dorje P."/>
            <person name="Dorjee K."/>
            <person name="Dorris L."/>
            <person name="Duffey N."/>
            <person name="Dupes A."/>
            <person name="Elkins T."/>
            <person name="Engels R."/>
            <person name="Erickson J."/>
            <person name="Farina A."/>
            <person name="Faro S."/>
            <person name="Ferreira P."/>
            <person name="Fischer H."/>
            <person name="Fitzgerald M."/>
            <person name="Foley K."/>
            <person name="Gage D."/>
            <person name="Galagan J."/>
            <person name="Gearin G."/>
            <person name="Gnerre S."/>
            <person name="Gnirke A."/>
            <person name="Goyette A."/>
            <person name="Graham J."/>
            <person name="Grandbois E."/>
            <person name="Gyaltsen K."/>
            <person name="Hafez N."/>
            <person name="Hagopian D."/>
            <person name="Hagos B."/>
            <person name="Hall J."/>
            <person name="Hatcher B."/>
            <person name="Heller A."/>
            <person name="Higgins H."/>
            <person name="Honan T."/>
            <person name="Horn A."/>
            <person name="Houde N."/>
            <person name="Hughes L."/>
            <person name="Hulme W."/>
            <person name="Husby E."/>
            <person name="Iliev I."/>
            <person name="Jaffe D."/>
            <person name="Jones C."/>
            <person name="Kamal M."/>
            <person name="Kamat A."/>
            <person name="Kamvysselis M."/>
            <person name="Karlsson E."/>
            <person name="Kells C."/>
            <person name="Kieu A."/>
            <person name="Kisner P."/>
            <person name="Kodira C."/>
            <person name="Kulbokas E."/>
            <person name="Labutti K."/>
            <person name="Lama D."/>
            <person name="Landers T."/>
            <person name="Leger J."/>
            <person name="Levine S."/>
            <person name="Lewis D."/>
            <person name="Lewis T."/>
            <person name="Lindblad-toh K."/>
            <person name="Liu X."/>
            <person name="Lokyitsang T."/>
            <person name="Lokyitsang Y."/>
            <person name="Lucien O."/>
            <person name="Lui A."/>
            <person name="Ma L.J."/>
            <person name="Mabbitt R."/>
            <person name="Macdonald J."/>
            <person name="Maclean C."/>
            <person name="Major J."/>
            <person name="Manning J."/>
            <person name="Marabella R."/>
            <person name="Maru K."/>
            <person name="Matthews C."/>
            <person name="Mauceli E."/>
            <person name="Mccarthy M."/>
            <person name="Mcdonough S."/>
            <person name="Mcghee T."/>
            <person name="Meldrim J."/>
            <person name="Meneus L."/>
            <person name="Mesirov J."/>
            <person name="Mihalev A."/>
            <person name="Mihova T."/>
            <person name="Mikkelsen T."/>
            <person name="Mlenga V."/>
            <person name="Moru K."/>
            <person name="Mozes J."/>
            <person name="Mulrain L."/>
            <person name="Munson G."/>
            <person name="Naylor J."/>
            <person name="Newes C."/>
            <person name="Nguyen C."/>
            <person name="Nguyen N."/>
            <person name="Nguyen T."/>
            <person name="Nicol R."/>
            <person name="Nielsen C."/>
            <person name="Nizzari M."/>
            <person name="Norbu C."/>
            <person name="Norbu N."/>
            <person name="O'donnell P."/>
            <person name="Okoawo O."/>
            <person name="O'leary S."/>
            <person name="Omotosho B."/>
            <person name="O'neill K."/>
            <person name="Osman S."/>
            <person name="Parker S."/>
            <person name="Perrin D."/>
            <person name="Phunkhang P."/>
            <person name="Piqani B."/>
            <person name="Purcell S."/>
            <person name="Rachupka T."/>
            <person name="Ramasamy U."/>
            <person name="Rameau R."/>
            <person name="Ray V."/>
            <person name="Raymond C."/>
            <person name="Retta R."/>
            <person name="Richardson S."/>
            <person name="Rise C."/>
            <person name="Rodriguez J."/>
            <person name="Rogers J."/>
            <person name="Rogov P."/>
            <person name="Rutman M."/>
            <person name="Schupbach R."/>
            <person name="Seaman C."/>
            <person name="Settipalli S."/>
            <person name="Sharpe T."/>
            <person name="Sheridan J."/>
            <person name="Sherpa N."/>
            <person name="Shi J."/>
            <person name="Smirnov S."/>
            <person name="Smith C."/>
            <person name="Sougnez C."/>
            <person name="Spencer B."/>
            <person name="Stalker J."/>
            <person name="Stange-thomann N."/>
            <person name="Stavropoulos S."/>
            <person name="Stetson K."/>
            <person name="Stone C."/>
            <person name="Stone S."/>
            <person name="Stubbs M."/>
            <person name="Talamas J."/>
            <person name="Tchuinga P."/>
            <person name="Tenzing P."/>
            <person name="Tesfaye S."/>
            <person name="Theodore J."/>
            <person name="Thoulutsang Y."/>
            <person name="Topham K."/>
            <person name="Towey S."/>
            <person name="Tsamla T."/>
            <person name="Tsomo N."/>
            <person name="Vallee D."/>
            <person name="Vassiliev H."/>
            <person name="Venkataraman V."/>
            <person name="Vinson J."/>
            <person name="Vo A."/>
            <person name="Wade C."/>
            <person name="Wang S."/>
            <person name="Wangchuk T."/>
            <person name="Wangdi T."/>
            <person name="Whittaker C."/>
            <person name="Wilkinson J."/>
            <person name="Wu Y."/>
            <person name="Wyman D."/>
            <person name="Yadav S."/>
            <person name="Yang S."/>
            <person name="Yang X."/>
            <person name="Yeager S."/>
            <person name="Yee E."/>
            <person name="Young G."/>
            <person name="Zainoun J."/>
            <person name="Zembeck L."/>
            <person name="Zimmer A."/>
            <person name="Zody M."/>
            <person name="Lander E."/>
        </authorList>
    </citation>
    <scope>NUCLEOTIDE SEQUENCE [LARGE SCALE GENOMIC DNA]</scope>
</reference>
<organism evidence="2 3">
    <name type="scientific">Ciona savignyi</name>
    <name type="common">Pacific transparent sea squirt</name>
    <dbReference type="NCBI Taxonomy" id="51511"/>
    <lineage>
        <taxon>Eukaryota</taxon>
        <taxon>Metazoa</taxon>
        <taxon>Chordata</taxon>
        <taxon>Tunicata</taxon>
        <taxon>Ascidiacea</taxon>
        <taxon>Phlebobranchia</taxon>
        <taxon>Cionidae</taxon>
        <taxon>Ciona</taxon>
    </lineage>
</organism>
<feature type="compositionally biased region" description="Pro residues" evidence="1">
    <location>
        <begin position="182"/>
        <end position="195"/>
    </location>
</feature>
<feature type="region of interest" description="Disordered" evidence="1">
    <location>
        <begin position="1"/>
        <end position="41"/>
    </location>
</feature>
<feature type="compositionally biased region" description="Basic residues" evidence="1">
    <location>
        <begin position="262"/>
        <end position="275"/>
    </location>
</feature>
<dbReference type="HOGENOM" id="CLU_848719_0_0_1"/>
<feature type="region of interest" description="Disordered" evidence="1">
    <location>
        <begin position="182"/>
        <end position="204"/>
    </location>
</feature>
<reference evidence="2" key="3">
    <citation type="submission" date="2025-09" db="UniProtKB">
        <authorList>
            <consortium name="Ensembl"/>
        </authorList>
    </citation>
    <scope>IDENTIFICATION</scope>
</reference>
<accession>H2YGN1</accession>
<feature type="compositionally biased region" description="Basic residues" evidence="1">
    <location>
        <begin position="308"/>
        <end position="328"/>
    </location>
</feature>
<reference evidence="2" key="2">
    <citation type="submission" date="2025-08" db="UniProtKB">
        <authorList>
            <consortium name="Ensembl"/>
        </authorList>
    </citation>
    <scope>IDENTIFICATION</scope>
</reference>
<evidence type="ECO:0000256" key="1">
    <source>
        <dbReference type="SAM" id="MobiDB-lite"/>
    </source>
</evidence>
<keyword evidence="3" id="KW-1185">Reference proteome</keyword>
<dbReference type="InParanoid" id="H2YGN1"/>
<evidence type="ECO:0000313" key="3">
    <source>
        <dbReference type="Proteomes" id="UP000007875"/>
    </source>
</evidence>
<dbReference type="AlphaFoldDB" id="H2YGN1"/>